<gene>
    <name evidence="4" type="ORF">CJ203_05950</name>
</gene>
<dbReference type="RefSeq" id="WP_102723920.1">
    <property type="nucleotide sequence ID" value="NZ_PNHG01000006.1"/>
</dbReference>
<keyword evidence="2" id="KW-0812">Transmembrane</keyword>
<keyword evidence="2" id="KW-0472">Membrane</keyword>
<dbReference type="PROSITE" id="PS00134">
    <property type="entry name" value="TRYPSIN_HIS"/>
    <property type="match status" value="1"/>
</dbReference>
<organism evidence="4 5">
    <name type="scientific">Corynebacterium tuscaniense</name>
    <dbReference type="NCBI Taxonomy" id="302449"/>
    <lineage>
        <taxon>Bacteria</taxon>
        <taxon>Bacillati</taxon>
        <taxon>Actinomycetota</taxon>
        <taxon>Actinomycetes</taxon>
        <taxon>Mycobacteriales</taxon>
        <taxon>Corynebacteriaceae</taxon>
        <taxon>Corynebacterium</taxon>
    </lineage>
</organism>
<feature type="region of interest" description="Disordered" evidence="1">
    <location>
        <begin position="59"/>
        <end position="78"/>
    </location>
</feature>
<evidence type="ECO:0000313" key="4">
    <source>
        <dbReference type="EMBL" id="PMC64537.1"/>
    </source>
</evidence>
<evidence type="ECO:0000256" key="2">
    <source>
        <dbReference type="SAM" id="Phobius"/>
    </source>
</evidence>
<dbReference type="Proteomes" id="UP000235836">
    <property type="component" value="Unassembled WGS sequence"/>
</dbReference>
<sequence>MHSQFPPEQYPLPDDEYQPKRGGVSVFWVAMVVIVSFVVAAVAYLGVTTSQYPTLTVEERQEREGVQTPGAPPADSAGETVIKVPSFALWAPGTKIQSTDHYPQAGESFTAQACTVAFSFSAADGRNFAVTAGHCGRENDLVWPTTAETVADYAVEAGRFIYSGLYSEGNDGVDVGIIEITDPNRYMDLVGAPIPTAIYGGALVREDPICKTGGTTGYTCGVFEDSGRVQLIRTETEGERETYGDIGHLCASPGDSGGPVFHEINGRATIIGVVSGTEAERAEESCDLPDSNTRLMSYANYEQVMGVINRVVPDAQFEEQTW</sequence>
<dbReference type="InterPro" id="IPR043504">
    <property type="entry name" value="Peptidase_S1_PA_chymotrypsin"/>
</dbReference>
<comment type="caution">
    <text evidence="4">The sequence shown here is derived from an EMBL/GenBank/DDBJ whole genome shotgun (WGS) entry which is preliminary data.</text>
</comment>
<dbReference type="InterPro" id="IPR018114">
    <property type="entry name" value="TRYPSIN_HIS"/>
</dbReference>
<feature type="domain" description="Peptidase S1" evidence="3">
    <location>
        <begin position="126"/>
        <end position="294"/>
    </location>
</feature>
<keyword evidence="5" id="KW-1185">Reference proteome</keyword>
<dbReference type="Gene3D" id="2.40.10.10">
    <property type="entry name" value="Trypsin-like serine proteases"/>
    <property type="match status" value="2"/>
</dbReference>
<dbReference type="SUPFAM" id="SSF50494">
    <property type="entry name" value="Trypsin-like serine proteases"/>
    <property type="match status" value="1"/>
</dbReference>
<name>A0A2N6T5F0_9CORY</name>
<dbReference type="InterPro" id="IPR033116">
    <property type="entry name" value="TRYPSIN_SER"/>
</dbReference>
<dbReference type="AlphaFoldDB" id="A0A2N6T5F0"/>
<protein>
    <recommendedName>
        <fullName evidence="3">Peptidase S1 domain-containing protein</fullName>
    </recommendedName>
</protein>
<accession>A0A2N6T5F0</accession>
<dbReference type="PROSITE" id="PS00135">
    <property type="entry name" value="TRYPSIN_SER"/>
    <property type="match status" value="1"/>
</dbReference>
<evidence type="ECO:0000313" key="5">
    <source>
        <dbReference type="Proteomes" id="UP000235836"/>
    </source>
</evidence>
<dbReference type="Pfam" id="PF00089">
    <property type="entry name" value="Trypsin"/>
    <property type="match status" value="1"/>
</dbReference>
<feature type="transmembrane region" description="Helical" evidence="2">
    <location>
        <begin position="26"/>
        <end position="47"/>
    </location>
</feature>
<dbReference type="GO" id="GO:0004252">
    <property type="term" value="F:serine-type endopeptidase activity"/>
    <property type="evidence" value="ECO:0007669"/>
    <property type="project" value="InterPro"/>
</dbReference>
<evidence type="ECO:0000256" key="1">
    <source>
        <dbReference type="SAM" id="MobiDB-lite"/>
    </source>
</evidence>
<reference evidence="4 5" key="1">
    <citation type="submission" date="2017-09" db="EMBL/GenBank/DDBJ databases">
        <title>Bacterial strain isolated from the female urinary microbiota.</title>
        <authorList>
            <person name="Thomas-White K."/>
            <person name="Kumar N."/>
            <person name="Forster S."/>
            <person name="Putonti C."/>
            <person name="Lawley T."/>
            <person name="Wolfe A.J."/>
        </authorList>
    </citation>
    <scope>NUCLEOTIDE SEQUENCE [LARGE SCALE GENOMIC DNA]</scope>
    <source>
        <strain evidence="4 5">UMB0792</strain>
    </source>
</reference>
<dbReference type="InterPro" id="IPR001254">
    <property type="entry name" value="Trypsin_dom"/>
</dbReference>
<evidence type="ECO:0000259" key="3">
    <source>
        <dbReference type="Pfam" id="PF00089"/>
    </source>
</evidence>
<dbReference type="InterPro" id="IPR009003">
    <property type="entry name" value="Peptidase_S1_PA"/>
</dbReference>
<keyword evidence="2" id="KW-1133">Transmembrane helix</keyword>
<dbReference type="EMBL" id="PNHG01000006">
    <property type="protein sequence ID" value="PMC64537.1"/>
    <property type="molecule type" value="Genomic_DNA"/>
</dbReference>
<dbReference type="GO" id="GO:0006508">
    <property type="term" value="P:proteolysis"/>
    <property type="evidence" value="ECO:0007669"/>
    <property type="project" value="InterPro"/>
</dbReference>
<proteinExistence type="predicted"/>